<dbReference type="InterPro" id="IPR029261">
    <property type="entry name" value="Transposase_Znf"/>
</dbReference>
<gene>
    <name evidence="2" type="ORF">D7I43_06240</name>
</gene>
<proteinExistence type="predicted"/>
<dbReference type="Proteomes" id="UP000285744">
    <property type="component" value="Unassembled WGS sequence"/>
</dbReference>
<dbReference type="PANTHER" id="PTHR33498:SF1">
    <property type="entry name" value="TRANSPOSASE FOR INSERTION SEQUENCE ELEMENT IS1557"/>
    <property type="match status" value="1"/>
</dbReference>
<protein>
    <submittedName>
        <fullName evidence="2">Transposase</fullName>
    </submittedName>
</protein>
<feature type="domain" description="Transposase IS204/IS1001/IS1096/IS1165 zinc-finger" evidence="1">
    <location>
        <begin position="36"/>
        <end position="76"/>
    </location>
</feature>
<evidence type="ECO:0000313" key="3">
    <source>
        <dbReference type="Proteomes" id="UP000285744"/>
    </source>
</evidence>
<organism evidence="2 3">
    <name type="scientific">Micromonospora globbae</name>
    <dbReference type="NCBI Taxonomy" id="1894969"/>
    <lineage>
        <taxon>Bacteria</taxon>
        <taxon>Bacillati</taxon>
        <taxon>Actinomycetota</taxon>
        <taxon>Actinomycetes</taxon>
        <taxon>Micromonosporales</taxon>
        <taxon>Micromonosporaceae</taxon>
        <taxon>Micromonospora</taxon>
    </lineage>
</organism>
<dbReference type="PANTHER" id="PTHR33498">
    <property type="entry name" value="TRANSPOSASE FOR INSERTION SEQUENCE ELEMENT IS1557"/>
    <property type="match status" value="1"/>
</dbReference>
<dbReference type="AlphaFoldDB" id="A0A420F4V9"/>
<comment type="caution">
    <text evidence="2">The sequence shown here is derived from an EMBL/GenBank/DDBJ whole genome shotgun (WGS) entry which is preliminary data.</text>
</comment>
<dbReference type="EMBL" id="RAQQ01000004">
    <property type="protein sequence ID" value="RKF27955.1"/>
    <property type="molecule type" value="Genomic_DNA"/>
</dbReference>
<evidence type="ECO:0000313" key="2">
    <source>
        <dbReference type="EMBL" id="RKF27955.1"/>
    </source>
</evidence>
<reference evidence="2 3" key="1">
    <citation type="journal article" date="2018" name="Int. J. Syst. Evol. Microbiol.">
        <title>Micromonospora globbae sp. nov., an endophytic actinomycete isolated from roots of Globba winitii C. H. Wright.</title>
        <authorList>
            <person name="Kuncharoen N."/>
            <person name="Pittayakhajonwut P."/>
            <person name="Tanasupawat S."/>
        </authorList>
    </citation>
    <scope>NUCLEOTIDE SEQUENCE [LARGE SCALE GENOMIC DNA]</scope>
    <source>
        <strain evidence="2 3">WPS1-2</strain>
    </source>
</reference>
<sequence>MMATVLSHLDRLTTEDFAVVNGKVVISAAACATMAACPDSATVSSRVHGRYRRRLADVALAGRPVVLNLCVRRFVCVKPDCRRRTFVEQVEGVTSRFTRRSQPLRRTLMAIGHALAGRAGARLSRLLGIGVSPNTMLRLIRSQCDRPSVRAPRVLGVDDFALNRATSTAPS</sequence>
<name>A0A420F4V9_9ACTN</name>
<dbReference type="InterPro" id="IPR047951">
    <property type="entry name" value="Transpos_ISL3"/>
</dbReference>
<accession>A0A420F4V9</accession>
<dbReference type="Pfam" id="PF14690">
    <property type="entry name" value="Zn_ribbon_ISL3"/>
    <property type="match status" value="1"/>
</dbReference>
<evidence type="ECO:0000259" key="1">
    <source>
        <dbReference type="Pfam" id="PF14690"/>
    </source>
</evidence>